<reference evidence="2" key="1">
    <citation type="submission" date="2022-03" db="EMBL/GenBank/DDBJ databases">
        <authorList>
            <person name="Martin C."/>
        </authorList>
    </citation>
    <scope>NUCLEOTIDE SEQUENCE</scope>
</reference>
<dbReference type="AlphaFoldDB" id="A0A8S4N5U1"/>
<sequence>SHNKSSSTVPSSHPEFTSPNTANRSTFISPIRTTNPSTPFNVKNAPRKKIKIKNRPRKKLFSADISDNLNEAENMLPDVLLFCTKYNIEAEFLMLLVLNVMANDKIPGGNIALHLLFDVAKWYAQKSTCAMQYSNESLLFWKVGLKLFQGKFIRFMRGSKLGGSARSDETKQERELNPEDSTINFAVPSDHVLRNFSGVECSIPKVLKPGTTRLMQLAEQRENSVSSNHKMSLIPERHLEEHCPLGNSIKSMSLKFFQRKDLELI</sequence>
<accession>A0A8S4N5U1</accession>
<dbReference type="EMBL" id="CAIIXF020000002">
    <property type="protein sequence ID" value="CAH1776368.1"/>
    <property type="molecule type" value="Genomic_DNA"/>
</dbReference>
<name>A0A8S4N5U1_OWEFU</name>
<feature type="region of interest" description="Disordered" evidence="1">
    <location>
        <begin position="1"/>
        <end position="43"/>
    </location>
</feature>
<evidence type="ECO:0000256" key="1">
    <source>
        <dbReference type="SAM" id="MobiDB-lite"/>
    </source>
</evidence>
<feature type="compositionally biased region" description="Polar residues" evidence="1">
    <location>
        <begin position="1"/>
        <end position="41"/>
    </location>
</feature>
<proteinExistence type="predicted"/>
<comment type="caution">
    <text evidence="2">The sequence shown here is derived from an EMBL/GenBank/DDBJ whole genome shotgun (WGS) entry which is preliminary data.</text>
</comment>
<protein>
    <submittedName>
        <fullName evidence="2">Uncharacterized protein</fullName>
    </submittedName>
</protein>
<dbReference type="Proteomes" id="UP000749559">
    <property type="component" value="Unassembled WGS sequence"/>
</dbReference>
<evidence type="ECO:0000313" key="3">
    <source>
        <dbReference type="Proteomes" id="UP000749559"/>
    </source>
</evidence>
<keyword evidence="3" id="KW-1185">Reference proteome</keyword>
<feature type="non-terminal residue" evidence="2">
    <location>
        <position position="1"/>
    </location>
</feature>
<evidence type="ECO:0000313" key="2">
    <source>
        <dbReference type="EMBL" id="CAH1776368.1"/>
    </source>
</evidence>
<dbReference type="OrthoDB" id="6117194at2759"/>
<organism evidence="2 3">
    <name type="scientific">Owenia fusiformis</name>
    <name type="common">Polychaete worm</name>
    <dbReference type="NCBI Taxonomy" id="6347"/>
    <lineage>
        <taxon>Eukaryota</taxon>
        <taxon>Metazoa</taxon>
        <taxon>Spiralia</taxon>
        <taxon>Lophotrochozoa</taxon>
        <taxon>Annelida</taxon>
        <taxon>Polychaeta</taxon>
        <taxon>Sedentaria</taxon>
        <taxon>Canalipalpata</taxon>
        <taxon>Sabellida</taxon>
        <taxon>Oweniida</taxon>
        <taxon>Oweniidae</taxon>
        <taxon>Owenia</taxon>
    </lineage>
</organism>
<gene>
    <name evidence="2" type="ORF">OFUS_LOCUS3547</name>
</gene>